<keyword evidence="2" id="KW-1133">Transmembrane helix</keyword>
<reference evidence="4 5" key="1">
    <citation type="submission" date="2013-09" db="EMBL/GenBank/DDBJ databases">
        <title>Corchorus capsularis genome sequencing.</title>
        <authorList>
            <person name="Alam M."/>
            <person name="Haque M.S."/>
            <person name="Islam M.S."/>
            <person name="Emdad E.M."/>
            <person name="Islam M.M."/>
            <person name="Ahmed B."/>
            <person name="Halim A."/>
            <person name="Hossen Q.M.M."/>
            <person name="Hossain M.Z."/>
            <person name="Ahmed R."/>
            <person name="Khan M.M."/>
            <person name="Islam R."/>
            <person name="Rashid M.M."/>
            <person name="Khan S.A."/>
            <person name="Rahman M.S."/>
            <person name="Alam M."/>
        </authorList>
    </citation>
    <scope>NUCLEOTIDE SEQUENCE [LARGE SCALE GENOMIC DNA]</scope>
    <source>
        <strain evidence="5">cv. CVL-1</strain>
        <tissue evidence="4">Whole seedling</tissue>
    </source>
</reference>
<dbReference type="Gramene" id="OMO86026">
    <property type="protein sequence ID" value="OMO86026"/>
    <property type="gene ID" value="CCACVL1_09855"/>
</dbReference>
<dbReference type="InterPro" id="IPR046807">
    <property type="entry name" value="Tra1_central"/>
</dbReference>
<keyword evidence="2" id="KW-0472">Membrane</keyword>
<dbReference type="STRING" id="210143.A0A1R3ITX8"/>
<evidence type="ECO:0000313" key="5">
    <source>
        <dbReference type="Proteomes" id="UP000188268"/>
    </source>
</evidence>
<dbReference type="InterPro" id="IPR000594">
    <property type="entry name" value="ThiF_NAD_FAD-bd"/>
</dbReference>
<evidence type="ECO:0000259" key="3">
    <source>
        <dbReference type="Pfam" id="PF00899"/>
    </source>
</evidence>
<dbReference type="SUPFAM" id="SSF69572">
    <property type="entry name" value="Activating enzymes of the ubiquitin-like proteins"/>
    <property type="match status" value="1"/>
</dbReference>
<feature type="transmembrane region" description="Helical" evidence="2">
    <location>
        <begin position="57"/>
        <end position="74"/>
    </location>
</feature>
<evidence type="ECO:0000256" key="2">
    <source>
        <dbReference type="SAM" id="Phobius"/>
    </source>
</evidence>
<evidence type="ECO:0000313" key="4">
    <source>
        <dbReference type="EMBL" id="OMO86026.1"/>
    </source>
</evidence>
<dbReference type="Pfam" id="PF00899">
    <property type="entry name" value="ThiF"/>
    <property type="match status" value="1"/>
</dbReference>
<dbReference type="Proteomes" id="UP000188268">
    <property type="component" value="Unassembled WGS sequence"/>
</dbReference>
<gene>
    <name evidence="4" type="ORF">CCACVL1_09855</name>
</gene>
<feature type="transmembrane region" description="Helical" evidence="2">
    <location>
        <begin position="27"/>
        <end position="51"/>
    </location>
</feature>
<keyword evidence="2" id="KW-0812">Transmembrane</keyword>
<proteinExistence type="predicted"/>
<organism evidence="4 5">
    <name type="scientific">Corchorus capsularis</name>
    <name type="common">Jute</name>
    <dbReference type="NCBI Taxonomy" id="210143"/>
    <lineage>
        <taxon>Eukaryota</taxon>
        <taxon>Viridiplantae</taxon>
        <taxon>Streptophyta</taxon>
        <taxon>Embryophyta</taxon>
        <taxon>Tracheophyta</taxon>
        <taxon>Spermatophyta</taxon>
        <taxon>Magnoliopsida</taxon>
        <taxon>eudicotyledons</taxon>
        <taxon>Gunneridae</taxon>
        <taxon>Pentapetalae</taxon>
        <taxon>rosids</taxon>
        <taxon>malvids</taxon>
        <taxon>Malvales</taxon>
        <taxon>Malvaceae</taxon>
        <taxon>Grewioideae</taxon>
        <taxon>Apeibeae</taxon>
        <taxon>Corchorus</taxon>
    </lineage>
</organism>
<accession>A0A1R3ITX8</accession>
<feature type="domain" description="THIF-type NAD/FAD binding fold" evidence="3">
    <location>
        <begin position="424"/>
        <end position="489"/>
    </location>
</feature>
<dbReference type="InterPro" id="IPR035985">
    <property type="entry name" value="Ubiquitin-activating_enz"/>
</dbReference>
<comment type="caution">
    <text evidence="4">The sequence shown here is derived from an EMBL/GenBank/DDBJ whole genome shotgun (WGS) entry which is preliminary data.</text>
</comment>
<dbReference type="EMBL" id="AWWV01009523">
    <property type="protein sequence ID" value="OMO86026.1"/>
    <property type="molecule type" value="Genomic_DNA"/>
</dbReference>
<dbReference type="GO" id="GO:0008641">
    <property type="term" value="F:ubiquitin-like modifier activating enzyme activity"/>
    <property type="evidence" value="ECO:0007669"/>
    <property type="project" value="InterPro"/>
</dbReference>
<sequence>MIPSYQLDTRGIATLDKITNAAMPHDIVIFQVYLTLCAALIASAVGVYLYILFNVGGNLTFFSCLGTIIGLSLTPSHQEGKRVTFDGSCNNLALLNSFSPKRERELPLMVAAISIPGPEKELLVAIKHVLGTDFKRSLFPLIDALLEERVLVGTWCACYETSPAAMYQPQNLLANIFVPSERTHVPQLNFLPSNPPALRNTDQCWQPTTLGSQLYLDGVNLNYLLGMIGTMQPPSPTQSVSAQPAAVPSPPPPTVQTVDTSRVLAYLKPVITTLTRLFIETSHALAGTYLNLINSLYWLLLRKRACEGEVVEGESENNNNSNNIKQVAVTSPIKKHRIVATAGTDLMADNNLAVYGRDTMRRLFASNVLISGMQCLGAEIVCTQCWCSSLNDEAVLFEFDHITVSEFVSCFYNFTENDIKILHATKNLILAGVKSVILHDEGVVELWDLSSNFVFSENDVSKKRALASVQMLQELNNAVVISTFNNKVDQ</sequence>
<dbReference type="Gene3D" id="3.40.50.720">
    <property type="entry name" value="NAD(P)-binding Rossmann-like Domain"/>
    <property type="match status" value="1"/>
</dbReference>
<feature type="region of interest" description="Disordered" evidence="1">
    <location>
        <begin position="235"/>
        <end position="254"/>
    </location>
</feature>
<evidence type="ECO:0000256" key="1">
    <source>
        <dbReference type="SAM" id="MobiDB-lite"/>
    </source>
</evidence>
<protein>
    <submittedName>
        <fullName evidence="4">UBA/THIF-type NAD/FAD binding protein</fullName>
    </submittedName>
</protein>
<dbReference type="OrthoDB" id="987559at2759"/>
<dbReference type="AlphaFoldDB" id="A0A1R3ITX8"/>
<name>A0A1R3ITX8_COCAP</name>
<dbReference type="Pfam" id="PF20175">
    <property type="entry name" value="Tra1_central"/>
    <property type="match status" value="1"/>
</dbReference>
<keyword evidence="5" id="KW-1185">Reference proteome</keyword>